<proteinExistence type="predicted"/>
<dbReference type="AlphaFoldDB" id="A0A2U1JLY9"/>
<keyword evidence="2" id="KW-1185">Reference proteome</keyword>
<dbReference type="Proteomes" id="UP000245618">
    <property type="component" value="Unassembled WGS sequence"/>
</dbReference>
<name>A0A2U1JLY9_9FLAO</name>
<comment type="caution">
    <text evidence="1">The sequence shown here is derived from an EMBL/GenBank/DDBJ whole genome shotgun (WGS) entry which is preliminary data.</text>
</comment>
<dbReference type="OrthoDB" id="1350655at2"/>
<gene>
    <name evidence="1" type="ORF">DB891_16500</name>
</gene>
<organism evidence="1 2">
    <name type="scientific">Flavobacterium laiguense</name>
    <dbReference type="NCBI Taxonomy" id="2169409"/>
    <lineage>
        <taxon>Bacteria</taxon>
        <taxon>Pseudomonadati</taxon>
        <taxon>Bacteroidota</taxon>
        <taxon>Flavobacteriia</taxon>
        <taxon>Flavobacteriales</taxon>
        <taxon>Flavobacteriaceae</taxon>
        <taxon>Flavobacterium</taxon>
    </lineage>
</organism>
<dbReference type="RefSeq" id="WP_116764681.1">
    <property type="nucleotide sequence ID" value="NZ_QCZH01000030.1"/>
</dbReference>
<evidence type="ECO:0000313" key="2">
    <source>
        <dbReference type="Proteomes" id="UP000245618"/>
    </source>
</evidence>
<dbReference type="EMBL" id="QCZH01000030">
    <property type="protein sequence ID" value="PWA05999.1"/>
    <property type="molecule type" value="Genomic_DNA"/>
</dbReference>
<reference evidence="1 2" key="1">
    <citation type="submission" date="2018-04" db="EMBL/GenBank/DDBJ databases">
        <title>Flavobacterium sp. nov., isolated from glacier ice.</title>
        <authorList>
            <person name="Liu Q."/>
            <person name="Xin Y.-H."/>
        </authorList>
    </citation>
    <scope>NUCLEOTIDE SEQUENCE [LARGE SCALE GENOMIC DNA]</scope>
    <source>
        <strain evidence="1 2">LB2P30</strain>
    </source>
</reference>
<protein>
    <submittedName>
        <fullName evidence="1">Uncharacterized protein</fullName>
    </submittedName>
</protein>
<evidence type="ECO:0000313" key="1">
    <source>
        <dbReference type="EMBL" id="PWA05999.1"/>
    </source>
</evidence>
<sequence>MLYSYFKIKDKHYKTLDYIKNNLNSEQNTLSIKKKINKLNEYQFFYLFSDILYYYPINQLTIDTLGSFFEIEIRNINEVDALPFQDNNPADDFIPIRDSFATFNYTERLPHLIDYYLNTKEYPKETLTTKILVLSDKILGNIHQQVCAIKYYFLRYVEYKESIDSGIKVYYSMDIIVALENYEKNLLEIYEKIQEKISTISKLTLKTGNYMINIDKEILKKLYFGLEKFMFIDQKKTTLDQFIEVFELDWDAHNSIVYLEMDNIQFNFFIECIHDFFNAKIPITFIERSGNIENKNGKIKAKSVYASVSKSNMIPKDFKSIKSIFEEIKFS</sequence>
<accession>A0A2U1JLY9</accession>